<evidence type="ECO:0000256" key="1">
    <source>
        <dbReference type="SAM" id="MobiDB-lite"/>
    </source>
</evidence>
<dbReference type="Proteomes" id="UP001273166">
    <property type="component" value="Unassembled WGS sequence"/>
</dbReference>
<dbReference type="SUPFAM" id="SSF52540">
    <property type="entry name" value="P-loop containing nucleoside triphosphate hydrolases"/>
    <property type="match status" value="1"/>
</dbReference>
<dbReference type="EMBL" id="JAUDZG010000001">
    <property type="protein sequence ID" value="KAK3309520.1"/>
    <property type="molecule type" value="Genomic_DNA"/>
</dbReference>
<keyword evidence="3" id="KW-1185">Reference proteome</keyword>
<sequence length="368" mass="38961">MSPAQTRRPALATSFSTHNIFCRPIIPPPAPVVYVNGWDGVGKGTVSECLTLLLGRDKSLLIDVRSVGWDSVEEGRRGSTPRTNASPQKQHDQHPHFLLTPEHPRYSSFETDYGVNSIASPSLCQSPSSPSSTNQSASRPTSLCSSSSSLFTTTTTTTTTNTTTATKATIISTTTTTTPEWTTPCSSENLTRLLSHPANRYRIAVLPTCAPDTPGGRATLRTFEAAASRAGRLFVPVALTCSPATHAQRICGRSAGGLAADSAAGTTSGSGASRMMRLHLHRRGIGTGPGMGMGMGVGWTNGQGLATSMSTRALTVDTSSVTPFETALQIVEFVRALQAELEAELCSMGESTNKMPTNSLGKVEREKW</sequence>
<feature type="region of interest" description="Disordered" evidence="1">
    <location>
        <begin position="72"/>
        <end position="103"/>
    </location>
</feature>
<reference evidence="2" key="2">
    <citation type="submission" date="2023-06" db="EMBL/GenBank/DDBJ databases">
        <authorList>
            <consortium name="Lawrence Berkeley National Laboratory"/>
            <person name="Mondo S.J."/>
            <person name="Hensen N."/>
            <person name="Bonometti L."/>
            <person name="Westerberg I."/>
            <person name="Brannstrom I.O."/>
            <person name="Guillou S."/>
            <person name="Cros-Aarteil S."/>
            <person name="Calhoun S."/>
            <person name="Haridas S."/>
            <person name="Kuo A."/>
            <person name="Pangilinan J."/>
            <person name="Riley R."/>
            <person name="Labutti K."/>
            <person name="Andreopoulos B."/>
            <person name="Lipzen A."/>
            <person name="Chen C."/>
            <person name="Yanf M."/>
            <person name="Daum C."/>
            <person name="Ng V."/>
            <person name="Clum A."/>
            <person name="Steindorff A."/>
            <person name="Ohm R."/>
            <person name="Martin F."/>
            <person name="Silar P."/>
            <person name="Natvig D."/>
            <person name="Lalanne C."/>
            <person name="Gautier V."/>
            <person name="Ament-Velasquez S.L."/>
            <person name="Kruys A."/>
            <person name="Hutchinson M.I."/>
            <person name="Powell A.J."/>
            <person name="Barry K."/>
            <person name="Miller A.N."/>
            <person name="Grigoriev I.V."/>
            <person name="Debuchy R."/>
            <person name="Gladieux P."/>
            <person name="Thoren M.H."/>
            <person name="Johannesson H."/>
        </authorList>
    </citation>
    <scope>NUCLEOTIDE SEQUENCE</scope>
    <source>
        <strain evidence="2">CBS 333.67</strain>
    </source>
</reference>
<comment type="caution">
    <text evidence="2">The sequence shown here is derived from an EMBL/GenBank/DDBJ whole genome shotgun (WGS) entry which is preliminary data.</text>
</comment>
<gene>
    <name evidence="2" type="ORF">B0T15DRAFT_488243</name>
</gene>
<dbReference type="InterPro" id="IPR027417">
    <property type="entry name" value="P-loop_NTPase"/>
</dbReference>
<dbReference type="GeneID" id="87885319"/>
<evidence type="ECO:0000313" key="3">
    <source>
        <dbReference type="Proteomes" id="UP001273166"/>
    </source>
</evidence>
<reference evidence="2" key="1">
    <citation type="journal article" date="2023" name="Mol. Phylogenet. Evol.">
        <title>Genome-scale phylogeny and comparative genomics of the fungal order Sordariales.</title>
        <authorList>
            <person name="Hensen N."/>
            <person name="Bonometti L."/>
            <person name="Westerberg I."/>
            <person name="Brannstrom I.O."/>
            <person name="Guillou S."/>
            <person name="Cros-Aarteil S."/>
            <person name="Calhoun S."/>
            <person name="Haridas S."/>
            <person name="Kuo A."/>
            <person name="Mondo S."/>
            <person name="Pangilinan J."/>
            <person name="Riley R."/>
            <person name="LaButti K."/>
            <person name="Andreopoulos B."/>
            <person name="Lipzen A."/>
            <person name="Chen C."/>
            <person name="Yan M."/>
            <person name="Daum C."/>
            <person name="Ng V."/>
            <person name="Clum A."/>
            <person name="Steindorff A."/>
            <person name="Ohm R.A."/>
            <person name="Martin F."/>
            <person name="Silar P."/>
            <person name="Natvig D.O."/>
            <person name="Lalanne C."/>
            <person name="Gautier V."/>
            <person name="Ament-Velasquez S.L."/>
            <person name="Kruys A."/>
            <person name="Hutchinson M.I."/>
            <person name="Powell A.J."/>
            <person name="Barry K."/>
            <person name="Miller A.N."/>
            <person name="Grigoriev I.V."/>
            <person name="Debuchy R."/>
            <person name="Gladieux P."/>
            <person name="Hiltunen Thoren M."/>
            <person name="Johannesson H."/>
        </authorList>
    </citation>
    <scope>NUCLEOTIDE SEQUENCE</scope>
    <source>
        <strain evidence="2">CBS 333.67</strain>
    </source>
</reference>
<dbReference type="RefSeq" id="XP_062725300.1">
    <property type="nucleotide sequence ID" value="XM_062866490.1"/>
</dbReference>
<accession>A0AAJ0H130</accession>
<name>A0AAJ0H130_9PEZI</name>
<feature type="region of interest" description="Disordered" evidence="1">
    <location>
        <begin position="120"/>
        <end position="156"/>
    </location>
</feature>
<proteinExistence type="predicted"/>
<dbReference type="AlphaFoldDB" id="A0AAJ0H130"/>
<protein>
    <submittedName>
        <fullName evidence="2">Uncharacterized protein</fullName>
    </submittedName>
</protein>
<organism evidence="2 3">
    <name type="scientific">Chaetomium strumarium</name>
    <dbReference type="NCBI Taxonomy" id="1170767"/>
    <lineage>
        <taxon>Eukaryota</taxon>
        <taxon>Fungi</taxon>
        <taxon>Dikarya</taxon>
        <taxon>Ascomycota</taxon>
        <taxon>Pezizomycotina</taxon>
        <taxon>Sordariomycetes</taxon>
        <taxon>Sordariomycetidae</taxon>
        <taxon>Sordariales</taxon>
        <taxon>Chaetomiaceae</taxon>
        <taxon>Chaetomium</taxon>
    </lineage>
</organism>
<evidence type="ECO:0000313" key="2">
    <source>
        <dbReference type="EMBL" id="KAK3309520.1"/>
    </source>
</evidence>